<dbReference type="EMBL" id="KN827242">
    <property type="protein sequence ID" value="KIK76905.1"/>
    <property type="molecule type" value="Genomic_DNA"/>
</dbReference>
<dbReference type="InParanoid" id="A0A0D0DG99"/>
<organism evidence="1 2">
    <name type="scientific">Paxillus rubicundulus Ve08.2h10</name>
    <dbReference type="NCBI Taxonomy" id="930991"/>
    <lineage>
        <taxon>Eukaryota</taxon>
        <taxon>Fungi</taxon>
        <taxon>Dikarya</taxon>
        <taxon>Basidiomycota</taxon>
        <taxon>Agaricomycotina</taxon>
        <taxon>Agaricomycetes</taxon>
        <taxon>Agaricomycetidae</taxon>
        <taxon>Boletales</taxon>
        <taxon>Paxilineae</taxon>
        <taxon>Paxillaceae</taxon>
        <taxon>Paxillus</taxon>
    </lineage>
</organism>
<gene>
    <name evidence="1" type="ORF">PAXRUDRAFT_111413</name>
</gene>
<evidence type="ECO:0000313" key="2">
    <source>
        <dbReference type="Proteomes" id="UP000054538"/>
    </source>
</evidence>
<name>A0A0D0DG99_9AGAM</name>
<sequence>QALALKIFSTVPISMANEHTMSTITWLNSPHHSTQGVGTLQDHIKIPQWHCYKP</sequence>
<reference evidence="2" key="2">
    <citation type="submission" date="2015-01" db="EMBL/GenBank/DDBJ databases">
        <title>Evolutionary Origins and Diversification of the Mycorrhizal Mutualists.</title>
        <authorList>
            <consortium name="DOE Joint Genome Institute"/>
            <consortium name="Mycorrhizal Genomics Consortium"/>
            <person name="Kohler A."/>
            <person name="Kuo A."/>
            <person name="Nagy L.G."/>
            <person name="Floudas D."/>
            <person name="Copeland A."/>
            <person name="Barry K.W."/>
            <person name="Cichocki N."/>
            <person name="Veneault-Fourrey C."/>
            <person name="LaButti K."/>
            <person name="Lindquist E.A."/>
            <person name="Lipzen A."/>
            <person name="Lundell T."/>
            <person name="Morin E."/>
            <person name="Murat C."/>
            <person name="Riley R."/>
            <person name="Ohm R."/>
            <person name="Sun H."/>
            <person name="Tunlid A."/>
            <person name="Henrissat B."/>
            <person name="Grigoriev I.V."/>
            <person name="Hibbett D.S."/>
            <person name="Martin F."/>
        </authorList>
    </citation>
    <scope>NUCLEOTIDE SEQUENCE [LARGE SCALE GENOMIC DNA]</scope>
    <source>
        <strain evidence="2">Ve08.2h10</strain>
    </source>
</reference>
<reference evidence="1 2" key="1">
    <citation type="submission" date="2014-04" db="EMBL/GenBank/DDBJ databases">
        <authorList>
            <consortium name="DOE Joint Genome Institute"/>
            <person name="Kuo A."/>
            <person name="Kohler A."/>
            <person name="Jargeat P."/>
            <person name="Nagy L.G."/>
            <person name="Floudas D."/>
            <person name="Copeland A."/>
            <person name="Barry K.W."/>
            <person name="Cichocki N."/>
            <person name="Veneault-Fourrey C."/>
            <person name="LaButti K."/>
            <person name="Lindquist E.A."/>
            <person name="Lipzen A."/>
            <person name="Lundell T."/>
            <person name="Morin E."/>
            <person name="Murat C."/>
            <person name="Sun H."/>
            <person name="Tunlid A."/>
            <person name="Henrissat B."/>
            <person name="Grigoriev I.V."/>
            <person name="Hibbett D.S."/>
            <person name="Martin F."/>
            <person name="Nordberg H.P."/>
            <person name="Cantor M.N."/>
            <person name="Hua S.X."/>
        </authorList>
    </citation>
    <scope>NUCLEOTIDE SEQUENCE [LARGE SCALE GENOMIC DNA]</scope>
    <source>
        <strain evidence="1 2">Ve08.2h10</strain>
    </source>
</reference>
<feature type="non-terminal residue" evidence="1">
    <location>
        <position position="54"/>
    </location>
</feature>
<dbReference type="Proteomes" id="UP000054538">
    <property type="component" value="Unassembled WGS sequence"/>
</dbReference>
<dbReference type="AlphaFoldDB" id="A0A0D0DG99"/>
<keyword evidence="2" id="KW-1185">Reference proteome</keyword>
<accession>A0A0D0DG99</accession>
<proteinExistence type="predicted"/>
<feature type="non-terminal residue" evidence="1">
    <location>
        <position position="1"/>
    </location>
</feature>
<protein>
    <submittedName>
        <fullName evidence="1">Uncharacterized protein</fullName>
    </submittedName>
</protein>
<evidence type="ECO:0000313" key="1">
    <source>
        <dbReference type="EMBL" id="KIK76905.1"/>
    </source>
</evidence>
<dbReference type="HOGENOM" id="CLU_2980406_0_0_1"/>
<dbReference type="STRING" id="930991.A0A0D0DG99"/>
<dbReference type="OrthoDB" id="3213974at2759"/>